<evidence type="ECO:0000256" key="1">
    <source>
        <dbReference type="ARBA" id="ARBA00022723"/>
    </source>
</evidence>
<keyword evidence="8" id="KW-1185">Reference proteome</keyword>
<dbReference type="AlphaFoldDB" id="A0A3N4JQE1"/>
<feature type="compositionally biased region" description="Polar residues" evidence="6">
    <location>
        <begin position="52"/>
        <end position="75"/>
    </location>
</feature>
<name>A0A3N4JQE1_9PEZI</name>
<keyword evidence="4" id="KW-0804">Transcription</keyword>
<dbReference type="Proteomes" id="UP000276215">
    <property type="component" value="Unassembled WGS sequence"/>
</dbReference>
<evidence type="ECO:0000256" key="6">
    <source>
        <dbReference type="SAM" id="MobiDB-lite"/>
    </source>
</evidence>
<keyword evidence="5" id="KW-0539">Nucleus</keyword>
<keyword evidence="1" id="KW-0479">Metal-binding</keyword>
<dbReference type="CDD" id="cd12148">
    <property type="entry name" value="fungal_TF_MHR"/>
    <property type="match status" value="1"/>
</dbReference>
<dbReference type="EMBL" id="ML120390">
    <property type="protein sequence ID" value="RPA99051.1"/>
    <property type="molecule type" value="Genomic_DNA"/>
</dbReference>
<dbReference type="InterPro" id="IPR050797">
    <property type="entry name" value="Carb_Metab_Trans_Reg"/>
</dbReference>
<sequence>MPELTLLVLSCDIAAPPASNPESNNCERCKRLNLECTFILPIGETRGKRTAAQKQDLNSPTRESPTTEVGASTTPSTVDAYSDPVEIFKAFLANYIPIIAPKDLSHDSSILLNCCARLLTALCSESSPDVTVDRLKASLNAYMLSKSPFKTPALHSVQALMLLALLVDEKNYGLKFTTAVRMACSLGWNLQPGDAEEGGESVYVRNLWWALVIQDIWLYLYSGIPMVINYKDFAVPRPTATAPPLFTHLLTLSEILRSIIRPTSLAELPPRPAPTPHQALQIWESTTLTHTQAAQAYTPTSPPVTTSDKFVSPESVLHLLHATVLALLVLEDPSDEIIHANPEIRLLRALALQVEFPNVFRRFGFLGRCAVICALGMVKLGRAAELVEWERVLGEEVWRRVMGRAQDGRGWRVVWEVGK</sequence>
<dbReference type="PANTHER" id="PTHR31668">
    <property type="entry name" value="GLUCOSE TRANSPORT TRANSCRIPTION REGULATOR RGT1-RELATED-RELATED"/>
    <property type="match status" value="1"/>
</dbReference>
<evidence type="ECO:0000313" key="7">
    <source>
        <dbReference type="EMBL" id="RPA99051.1"/>
    </source>
</evidence>
<evidence type="ECO:0008006" key="9">
    <source>
        <dbReference type="Google" id="ProtNLM"/>
    </source>
</evidence>
<evidence type="ECO:0000256" key="4">
    <source>
        <dbReference type="ARBA" id="ARBA00023163"/>
    </source>
</evidence>
<feature type="region of interest" description="Disordered" evidence="6">
    <location>
        <begin position="47"/>
        <end position="75"/>
    </location>
</feature>
<protein>
    <recommendedName>
        <fullName evidence="9">Transcription factor domain-containing protein</fullName>
    </recommendedName>
</protein>
<evidence type="ECO:0000256" key="2">
    <source>
        <dbReference type="ARBA" id="ARBA00023015"/>
    </source>
</evidence>
<dbReference type="OrthoDB" id="3365636at2759"/>
<keyword evidence="2" id="KW-0805">Transcription regulation</keyword>
<evidence type="ECO:0000256" key="3">
    <source>
        <dbReference type="ARBA" id="ARBA00023125"/>
    </source>
</evidence>
<dbReference type="GO" id="GO:0046872">
    <property type="term" value="F:metal ion binding"/>
    <property type="evidence" value="ECO:0007669"/>
    <property type="project" value="UniProtKB-KW"/>
</dbReference>
<dbReference type="GO" id="GO:0003677">
    <property type="term" value="F:DNA binding"/>
    <property type="evidence" value="ECO:0007669"/>
    <property type="project" value="UniProtKB-KW"/>
</dbReference>
<dbReference type="PANTHER" id="PTHR31668:SF26">
    <property type="entry name" value="GLUCOSE TRANSPORT TRANSCRIPTION REGULATOR RGT1-RELATED"/>
    <property type="match status" value="1"/>
</dbReference>
<keyword evidence="3" id="KW-0238">DNA-binding</keyword>
<gene>
    <name evidence="7" type="ORF">L873DRAFT_971193</name>
</gene>
<reference evidence="7 8" key="1">
    <citation type="journal article" date="2018" name="Nat. Ecol. Evol.">
        <title>Pezizomycetes genomes reveal the molecular basis of ectomycorrhizal truffle lifestyle.</title>
        <authorList>
            <person name="Murat C."/>
            <person name="Payen T."/>
            <person name="Noel B."/>
            <person name="Kuo A."/>
            <person name="Morin E."/>
            <person name="Chen J."/>
            <person name="Kohler A."/>
            <person name="Krizsan K."/>
            <person name="Balestrini R."/>
            <person name="Da Silva C."/>
            <person name="Montanini B."/>
            <person name="Hainaut M."/>
            <person name="Levati E."/>
            <person name="Barry K.W."/>
            <person name="Belfiori B."/>
            <person name="Cichocki N."/>
            <person name="Clum A."/>
            <person name="Dockter R.B."/>
            <person name="Fauchery L."/>
            <person name="Guy J."/>
            <person name="Iotti M."/>
            <person name="Le Tacon F."/>
            <person name="Lindquist E.A."/>
            <person name="Lipzen A."/>
            <person name="Malagnac F."/>
            <person name="Mello A."/>
            <person name="Molinier V."/>
            <person name="Miyauchi S."/>
            <person name="Poulain J."/>
            <person name="Riccioni C."/>
            <person name="Rubini A."/>
            <person name="Sitrit Y."/>
            <person name="Splivallo R."/>
            <person name="Traeger S."/>
            <person name="Wang M."/>
            <person name="Zifcakova L."/>
            <person name="Wipf D."/>
            <person name="Zambonelli A."/>
            <person name="Paolocci F."/>
            <person name="Nowrousian M."/>
            <person name="Ottonello S."/>
            <person name="Baldrian P."/>
            <person name="Spatafora J.W."/>
            <person name="Henrissat B."/>
            <person name="Nagy L.G."/>
            <person name="Aury J.M."/>
            <person name="Wincker P."/>
            <person name="Grigoriev I.V."/>
            <person name="Bonfante P."/>
            <person name="Martin F.M."/>
        </authorList>
    </citation>
    <scope>NUCLEOTIDE SEQUENCE [LARGE SCALE GENOMIC DNA]</scope>
    <source>
        <strain evidence="7 8">120613-1</strain>
    </source>
</reference>
<accession>A0A3N4JQE1</accession>
<evidence type="ECO:0000313" key="8">
    <source>
        <dbReference type="Proteomes" id="UP000276215"/>
    </source>
</evidence>
<evidence type="ECO:0000256" key="5">
    <source>
        <dbReference type="ARBA" id="ARBA00023242"/>
    </source>
</evidence>
<organism evidence="7 8">
    <name type="scientific">Choiromyces venosus 120613-1</name>
    <dbReference type="NCBI Taxonomy" id="1336337"/>
    <lineage>
        <taxon>Eukaryota</taxon>
        <taxon>Fungi</taxon>
        <taxon>Dikarya</taxon>
        <taxon>Ascomycota</taxon>
        <taxon>Pezizomycotina</taxon>
        <taxon>Pezizomycetes</taxon>
        <taxon>Pezizales</taxon>
        <taxon>Tuberaceae</taxon>
        <taxon>Choiromyces</taxon>
    </lineage>
</organism>
<proteinExistence type="predicted"/>